<dbReference type="EMBL" id="CAJZCX010000004">
    <property type="protein sequence ID" value="CAG9473040.1"/>
    <property type="molecule type" value="Genomic_DNA"/>
</dbReference>
<keyword evidence="1" id="KW-0812">Transmembrane</keyword>
<gene>
    <name evidence="2" type="ORF">PVW1_120007400</name>
</gene>
<keyword evidence="1" id="KW-1133">Transmembrane helix</keyword>
<protein>
    <submittedName>
        <fullName evidence="2">(malaria parasite P. vivax) hypothetical protein</fullName>
    </submittedName>
</protein>
<name>A0A8S4H2C5_PLAVI</name>
<reference evidence="2" key="1">
    <citation type="submission" date="2021-09" db="EMBL/GenBank/DDBJ databases">
        <authorList>
            <consortium name="Pathogen Informatics"/>
        </authorList>
    </citation>
    <scope>NUCLEOTIDE SEQUENCE</scope>
    <source>
        <strain evidence="2">PvW1</strain>
    </source>
</reference>
<feature type="transmembrane region" description="Helical" evidence="1">
    <location>
        <begin position="214"/>
        <end position="238"/>
    </location>
</feature>
<evidence type="ECO:0000256" key="1">
    <source>
        <dbReference type="SAM" id="Phobius"/>
    </source>
</evidence>
<comment type="caution">
    <text evidence="2">The sequence shown here is derived from an EMBL/GenBank/DDBJ whole genome shotgun (WGS) entry which is preliminary data.</text>
</comment>
<dbReference type="VEuPathDB" id="PlasmoDB:PVPAM_110069600"/>
<dbReference type="Proteomes" id="UP000779233">
    <property type="component" value="Unassembled WGS sequence"/>
</dbReference>
<sequence length="294" mass="34799">MSENIYDAVSTFSKYEPILEGYFTGSDPHINEWCNSNAESFAKYGVNGKKIICEISIKYLERIKQSQDNHYISNGCKYLYYKIYDKKNDDPEYSDITFKFYNNLLEKYASKETRTFKDSIEKINNDIFCKLENLEKLYDYFDKYKNSKDCNRGSCGCAEKCVELYNTYLSECYINYYSEFCAELHKFAEKFNEYLREKIQCNEKVKALPLFNKYSSGVVITITSVALIVIFFSLFILFKFTPFGRHIKSRIRKKKNMGDNVNIKGIPKKHTFESDIIKLEKRLYNISYKNEDYS</sequence>
<keyword evidence="1" id="KW-0472">Membrane</keyword>
<dbReference type="AlphaFoldDB" id="A0A8S4H2C5"/>
<organism evidence="2 3">
    <name type="scientific">Plasmodium vivax</name>
    <name type="common">malaria parasite P. vivax</name>
    <dbReference type="NCBI Taxonomy" id="5855"/>
    <lineage>
        <taxon>Eukaryota</taxon>
        <taxon>Sar</taxon>
        <taxon>Alveolata</taxon>
        <taxon>Apicomplexa</taxon>
        <taxon>Aconoidasida</taxon>
        <taxon>Haemosporida</taxon>
        <taxon>Plasmodiidae</taxon>
        <taxon>Plasmodium</taxon>
        <taxon>Plasmodium (Plasmodium)</taxon>
    </lineage>
</organism>
<proteinExistence type="predicted"/>
<accession>A0A8S4H2C5</accession>
<evidence type="ECO:0000313" key="3">
    <source>
        <dbReference type="Proteomes" id="UP000779233"/>
    </source>
</evidence>
<evidence type="ECO:0000313" key="2">
    <source>
        <dbReference type="EMBL" id="CAG9473040.1"/>
    </source>
</evidence>